<dbReference type="PANTHER" id="PTHR45660:SF46">
    <property type="entry name" value="HISTONE-LYSINE N-METHYLTRANSFERASE, H3 LYSINE-9 SPECIFIC SUVH6"/>
    <property type="match status" value="1"/>
</dbReference>
<dbReference type="Proteomes" id="UP000092600">
    <property type="component" value="Unassembled WGS sequence"/>
</dbReference>
<dbReference type="InterPro" id="IPR051357">
    <property type="entry name" value="H3K9_HMTase_SUVAR3-9"/>
</dbReference>
<keyword evidence="7" id="KW-0808">Transferase</keyword>
<dbReference type="Gene3D" id="2.30.280.10">
    <property type="entry name" value="SRA-YDG"/>
    <property type="match status" value="1"/>
</dbReference>
<feature type="region of interest" description="Disordered" evidence="4">
    <location>
        <begin position="437"/>
        <end position="458"/>
    </location>
</feature>
<feature type="compositionally biased region" description="Basic and acidic residues" evidence="4">
    <location>
        <begin position="234"/>
        <end position="279"/>
    </location>
</feature>
<dbReference type="PANTHER" id="PTHR45660">
    <property type="entry name" value="HISTONE-LYSINE N-METHYLTRANSFERASE SETMAR"/>
    <property type="match status" value="1"/>
</dbReference>
<dbReference type="InterPro" id="IPR046341">
    <property type="entry name" value="SET_dom_sf"/>
</dbReference>
<dbReference type="SUPFAM" id="SSF82199">
    <property type="entry name" value="SET domain"/>
    <property type="match status" value="1"/>
</dbReference>
<evidence type="ECO:0000256" key="1">
    <source>
        <dbReference type="ARBA" id="ARBA00004286"/>
    </source>
</evidence>
<keyword evidence="7" id="KW-0489">Methyltransferase</keyword>
<feature type="domain" description="SET" evidence="5">
    <location>
        <begin position="665"/>
        <end position="806"/>
    </location>
</feature>
<dbReference type="InterPro" id="IPR003105">
    <property type="entry name" value="SRA_YDG"/>
</dbReference>
<sequence length="904" mass="98439">MAAPALKLKPRKLSIARRWPKGCGRFPATADPKPIAMAPDPGLDPDGAIRASVGPVLPPVVELVRVRVSLREAAAGTSESNKMAGASPLEEKHGSNGSLEEKSKGSETLLGVEIRPPEERVDGSSEQAAKDLVENGIESSSDQAEKFENLECQLNGFGARKRWLTSKIYPPPKRRAVSAIRRFPVGCGRNNTTRTSNEKCPKAADSNKNSNGEKKSEGNQQAPSEVSGQIVLVEKPESKSSLDGGDKSETSRKAGKELDLRDFSSEAMKDKTNLDNSKMLEADTNTSSLVSVKAVSIEKLKGESMDGERKFGAKVASLEKVRNKSPNGGERSLVISQKKAEKSIEALSIEKIVKKDRIDFVKSVDAVPRKLRQDADDQSEGDASLDAYSETVIVQALMSAKNCPWRQSKRTSFGNSPSSSSKIKVKKDARVLNKKLASRGESVSRPVDELKEEDEEDVMPQDYENAKALTMYQGKHELTTYEGKRELSVNITPCVPIEWNRKGSDKKHIDDRTKVRRILRLFQLVCRKLLKGEEAKSTKESGKIGRIDLEAAAVLKRCNEYVNSGEAVLGNVPGVEVGDEFHYRVELSIVGLHRPYQGGIDSVVKNGLRLATSIVASGGYPDDIDSSDILIYSGAGGKPAGKKEAEDQKLERGNLALKNSIDMQTPFQLRRMPGQPELALNVVNKTKRLKVREGELLQDKEAEQRSNDDYLFDIGHNYDDQSLWEGLPSIIPGLQSSSNCDTVQDKGFTIDAAECGNVGRFINHSCSPNLYAQNVLYDHDDKRMPHIMFFAAENIPPLQELTYHYNYMIDQDLGSPDLGLEEGSQKRSSSLPGPAPPRAPPPPLSSLSSSSSAALAGAGSKKAAATIPSRPRPSACWEQEGAVLHAEGSSVCTVHEASLASWTG</sequence>
<feature type="compositionally biased region" description="Polar residues" evidence="4">
    <location>
        <begin position="218"/>
        <end position="227"/>
    </location>
</feature>
<feature type="region of interest" description="Disordered" evidence="4">
    <location>
        <begin position="72"/>
        <end position="144"/>
    </location>
</feature>
<feature type="compositionally biased region" description="Pro residues" evidence="4">
    <location>
        <begin position="833"/>
        <end position="844"/>
    </location>
</feature>
<dbReference type="Pfam" id="PF02182">
    <property type="entry name" value="SAD_SRA"/>
    <property type="match status" value="1"/>
</dbReference>
<accession>A0A199V6X5</accession>
<evidence type="ECO:0000313" key="7">
    <source>
        <dbReference type="EMBL" id="OAY72832.1"/>
    </source>
</evidence>
<protein>
    <submittedName>
        <fullName evidence="7">Histone-lysine N-methyltransferase, H3 lysine-9 specific SUVH6</fullName>
    </submittedName>
</protein>
<dbReference type="SUPFAM" id="SSF88697">
    <property type="entry name" value="PUA domain-like"/>
    <property type="match status" value="1"/>
</dbReference>
<dbReference type="GO" id="GO:0042054">
    <property type="term" value="F:histone methyltransferase activity"/>
    <property type="evidence" value="ECO:0007669"/>
    <property type="project" value="TreeGrafter"/>
</dbReference>
<dbReference type="GO" id="GO:0003690">
    <property type="term" value="F:double-stranded DNA binding"/>
    <property type="evidence" value="ECO:0007669"/>
    <property type="project" value="TreeGrafter"/>
</dbReference>
<dbReference type="GO" id="GO:0032259">
    <property type="term" value="P:methylation"/>
    <property type="evidence" value="ECO:0007669"/>
    <property type="project" value="UniProtKB-KW"/>
</dbReference>
<evidence type="ECO:0000259" key="5">
    <source>
        <dbReference type="PROSITE" id="PS50280"/>
    </source>
</evidence>
<feature type="compositionally biased region" description="Basic and acidic residues" evidence="4">
    <location>
        <begin position="115"/>
        <end position="133"/>
    </location>
</feature>
<dbReference type="InterPro" id="IPR036987">
    <property type="entry name" value="SRA-YDG_sf"/>
</dbReference>
<evidence type="ECO:0000256" key="2">
    <source>
        <dbReference type="ARBA" id="ARBA00023242"/>
    </source>
</evidence>
<feature type="region of interest" description="Disordered" evidence="4">
    <location>
        <begin position="163"/>
        <end position="279"/>
    </location>
</feature>
<dbReference type="EMBL" id="LSRQ01002969">
    <property type="protein sequence ID" value="OAY72832.1"/>
    <property type="molecule type" value="Genomic_DNA"/>
</dbReference>
<evidence type="ECO:0000313" key="8">
    <source>
        <dbReference type="Proteomes" id="UP000092600"/>
    </source>
</evidence>
<dbReference type="Pfam" id="PF00856">
    <property type="entry name" value="SET"/>
    <property type="match status" value="1"/>
</dbReference>
<dbReference type="Gene3D" id="2.170.270.10">
    <property type="entry name" value="SET domain"/>
    <property type="match status" value="1"/>
</dbReference>
<comment type="subcellular location">
    <subcellularLocation>
        <location evidence="1">Chromosome</location>
    </subcellularLocation>
    <subcellularLocation>
        <location evidence="3">Nucleus</location>
    </subcellularLocation>
</comment>
<dbReference type="STRING" id="4615.A0A199V6X5"/>
<feature type="region of interest" description="Disordered" evidence="4">
    <location>
        <begin position="21"/>
        <end position="43"/>
    </location>
</feature>
<proteinExistence type="predicted"/>
<dbReference type="InterPro" id="IPR015947">
    <property type="entry name" value="PUA-like_sf"/>
</dbReference>
<feature type="compositionally biased region" description="Low complexity" evidence="4">
    <location>
        <begin position="845"/>
        <end position="865"/>
    </location>
</feature>
<dbReference type="PROSITE" id="PS50280">
    <property type="entry name" value="SET"/>
    <property type="match status" value="1"/>
</dbReference>
<feature type="compositionally biased region" description="Basic and acidic residues" evidence="4">
    <location>
        <begin position="89"/>
        <end position="105"/>
    </location>
</feature>
<feature type="region of interest" description="Disordered" evidence="4">
    <location>
        <begin position="816"/>
        <end position="877"/>
    </location>
</feature>
<dbReference type="InterPro" id="IPR001214">
    <property type="entry name" value="SET_dom"/>
</dbReference>
<evidence type="ECO:0000256" key="4">
    <source>
        <dbReference type="SAM" id="MobiDB-lite"/>
    </source>
</evidence>
<dbReference type="GO" id="GO:0005694">
    <property type="term" value="C:chromosome"/>
    <property type="evidence" value="ECO:0007669"/>
    <property type="project" value="UniProtKB-SubCell"/>
</dbReference>
<evidence type="ECO:0000259" key="6">
    <source>
        <dbReference type="PROSITE" id="PS51015"/>
    </source>
</evidence>
<feature type="domain" description="YDG" evidence="6">
    <location>
        <begin position="570"/>
        <end position="721"/>
    </location>
</feature>
<evidence type="ECO:0000256" key="3">
    <source>
        <dbReference type="PROSITE-ProRule" id="PRU00358"/>
    </source>
</evidence>
<dbReference type="PROSITE" id="PS51015">
    <property type="entry name" value="YDG"/>
    <property type="match status" value="1"/>
</dbReference>
<comment type="caution">
    <text evidence="7">The sequence shown here is derived from an EMBL/GenBank/DDBJ whole genome shotgun (WGS) entry which is preliminary data.</text>
</comment>
<gene>
    <name evidence="7" type="ORF">ACMD2_19144</name>
</gene>
<reference evidence="7 8" key="1">
    <citation type="journal article" date="2016" name="DNA Res.">
        <title>The draft genome of MD-2 pineapple using hybrid error correction of long reads.</title>
        <authorList>
            <person name="Redwan R.M."/>
            <person name="Saidin A."/>
            <person name="Kumar S.V."/>
        </authorList>
    </citation>
    <scope>NUCLEOTIDE SEQUENCE [LARGE SCALE GENOMIC DNA]</scope>
    <source>
        <strain evidence="8">cv. MD2</strain>
        <tissue evidence="7">Leaf</tissue>
    </source>
</reference>
<organism evidence="7 8">
    <name type="scientific">Ananas comosus</name>
    <name type="common">Pineapple</name>
    <name type="synonym">Ananas ananas</name>
    <dbReference type="NCBI Taxonomy" id="4615"/>
    <lineage>
        <taxon>Eukaryota</taxon>
        <taxon>Viridiplantae</taxon>
        <taxon>Streptophyta</taxon>
        <taxon>Embryophyta</taxon>
        <taxon>Tracheophyta</taxon>
        <taxon>Spermatophyta</taxon>
        <taxon>Magnoliopsida</taxon>
        <taxon>Liliopsida</taxon>
        <taxon>Poales</taxon>
        <taxon>Bromeliaceae</taxon>
        <taxon>Bromelioideae</taxon>
        <taxon>Ananas</taxon>
    </lineage>
</organism>
<dbReference type="SMART" id="SM00317">
    <property type="entry name" value="SET"/>
    <property type="match status" value="1"/>
</dbReference>
<name>A0A199V6X5_ANACO</name>
<keyword evidence="2 3" id="KW-0539">Nucleus</keyword>
<dbReference type="GO" id="GO:0005634">
    <property type="term" value="C:nucleus"/>
    <property type="evidence" value="ECO:0007669"/>
    <property type="project" value="UniProtKB-SubCell"/>
</dbReference>
<dbReference type="AlphaFoldDB" id="A0A199V6X5"/>
<dbReference type="SMART" id="SM00466">
    <property type="entry name" value="SRA"/>
    <property type="match status" value="1"/>
</dbReference>